<dbReference type="FunCoup" id="A0A545AQB3">
    <property type="interactions" value="1"/>
</dbReference>
<comment type="similarity">
    <text evidence="1">Belongs to the CdaR family.</text>
</comment>
<name>A0A545AQB3_9ACTN</name>
<dbReference type="OrthoDB" id="8026818at2"/>
<feature type="domain" description="CdaR GGDEF-like" evidence="3">
    <location>
        <begin position="338"/>
        <end position="450"/>
    </location>
</feature>
<evidence type="ECO:0000259" key="3">
    <source>
        <dbReference type="Pfam" id="PF17853"/>
    </source>
</evidence>
<dbReference type="Gene3D" id="1.10.10.2840">
    <property type="entry name" value="PucR C-terminal helix-turn-helix domain"/>
    <property type="match status" value="1"/>
</dbReference>
<evidence type="ECO:0000256" key="1">
    <source>
        <dbReference type="ARBA" id="ARBA00006754"/>
    </source>
</evidence>
<keyword evidence="5" id="KW-1185">Reference proteome</keyword>
<dbReference type="EMBL" id="VIRS01000013">
    <property type="protein sequence ID" value="TQS43480.1"/>
    <property type="molecule type" value="Genomic_DNA"/>
</dbReference>
<feature type="domain" description="PucR C-terminal helix-turn-helix" evidence="2">
    <location>
        <begin position="503"/>
        <end position="561"/>
    </location>
</feature>
<accession>A0A545AQB3</accession>
<evidence type="ECO:0000313" key="4">
    <source>
        <dbReference type="EMBL" id="TQS43480.1"/>
    </source>
</evidence>
<dbReference type="Pfam" id="PF13556">
    <property type="entry name" value="HTH_30"/>
    <property type="match status" value="1"/>
</dbReference>
<evidence type="ECO:0000313" key="5">
    <source>
        <dbReference type="Proteomes" id="UP000317982"/>
    </source>
</evidence>
<reference evidence="4 5" key="1">
    <citation type="submission" date="2019-07" db="EMBL/GenBank/DDBJ databases">
        <title>Cryptosporangium phraense sp. nov., isolated from plant litter.</title>
        <authorList>
            <person name="Suriyachadkun C."/>
        </authorList>
    </citation>
    <scope>NUCLEOTIDE SEQUENCE [LARGE SCALE GENOMIC DNA]</scope>
    <source>
        <strain evidence="4 5">A-T 5661</strain>
    </source>
</reference>
<sequence>MSPEMPGTKSDEPERPDDWWREQLSNLYGLFVVSMMMFDGRDPDDILRLATTSLPALCACTLDSVYLRVEEVLAPAHGDRPDPVLVEALVSLDGHSGPIPAADGGWRWAMALGSPAELLGYLVVCSADAPSADEFFLVKALAQQTSGALASARLHQREREQSAALLALNTELQTLNGRLSTTVARLEKQTEVLERLSEATASGAGEAGIVLALHELTGLPAVVEDRFGNLLAWAGPDRPDPYPKAVAHRREGLLRQAAAVPHPIRVQSRVISLAKPRQEVLGVVALVDPRHAAGDQEVFALEYATTVLALELSHQRSLAEAELRLRRDLVDDLIAGTDEHSAYARADALGHDLRGPHHVVVVKWSRTQTDDAVASAAAGTVGALQLPSLISRRAGSVVLLAHGSLDGDGLHRALAEKLGGTAGAIGIGGRCRGPTDVPRSYSEAVRAADVRRDSRSPDGVTSYDQLGLYRILDTGAGSGAVEEFVQEWLGELLAYDHRKNTDLVHTLSQYLECGGNYDETAAALLIHRSTLRYRLGRIRKIGGHDLNDVDDRLNLHVATRAWQVLQRPE</sequence>
<comment type="caution">
    <text evidence="4">The sequence shown here is derived from an EMBL/GenBank/DDBJ whole genome shotgun (WGS) entry which is preliminary data.</text>
</comment>
<dbReference type="InterPro" id="IPR041522">
    <property type="entry name" value="CdaR_GGDEF"/>
</dbReference>
<dbReference type="InterPro" id="IPR042070">
    <property type="entry name" value="PucR_C-HTH_sf"/>
</dbReference>
<organism evidence="4 5">
    <name type="scientific">Cryptosporangium phraense</name>
    <dbReference type="NCBI Taxonomy" id="2593070"/>
    <lineage>
        <taxon>Bacteria</taxon>
        <taxon>Bacillati</taxon>
        <taxon>Actinomycetota</taxon>
        <taxon>Actinomycetes</taxon>
        <taxon>Cryptosporangiales</taxon>
        <taxon>Cryptosporangiaceae</taxon>
        <taxon>Cryptosporangium</taxon>
    </lineage>
</organism>
<dbReference type="InterPro" id="IPR051448">
    <property type="entry name" value="CdaR-like_regulators"/>
</dbReference>
<dbReference type="PANTHER" id="PTHR33744:SF1">
    <property type="entry name" value="DNA-BINDING TRANSCRIPTIONAL ACTIVATOR ADER"/>
    <property type="match status" value="1"/>
</dbReference>
<dbReference type="RefSeq" id="WP_142706178.1">
    <property type="nucleotide sequence ID" value="NZ_VIRS01000013.1"/>
</dbReference>
<gene>
    <name evidence="4" type="ORF">FL583_19850</name>
</gene>
<dbReference type="Proteomes" id="UP000317982">
    <property type="component" value="Unassembled WGS sequence"/>
</dbReference>
<dbReference type="AlphaFoldDB" id="A0A545AQB3"/>
<dbReference type="InParanoid" id="A0A545AQB3"/>
<protein>
    <submittedName>
        <fullName evidence="4">Transcriptional regulator</fullName>
    </submittedName>
</protein>
<dbReference type="InterPro" id="IPR025736">
    <property type="entry name" value="PucR_C-HTH_dom"/>
</dbReference>
<evidence type="ECO:0000259" key="2">
    <source>
        <dbReference type="Pfam" id="PF13556"/>
    </source>
</evidence>
<dbReference type="PANTHER" id="PTHR33744">
    <property type="entry name" value="CARBOHYDRATE DIACID REGULATOR"/>
    <property type="match status" value="1"/>
</dbReference>
<dbReference type="Pfam" id="PF17853">
    <property type="entry name" value="GGDEF_2"/>
    <property type="match status" value="1"/>
</dbReference>
<proteinExistence type="inferred from homology"/>